<comment type="caution">
    <text evidence="1">The sequence shown here is derived from an EMBL/GenBank/DDBJ whole genome shotgun (WGS) entry which is preliminary data.</text>
</comment>
<reference evidence="1" key="1">
    <citation type="journal article" date="2020" name="New Phytol.">
        <title>Comparative genomics reveals dynamic genome evolution in host specialist ectomycorrhizal fungi.</title>
        <authorList>
            <person name="Lofgren L.A."/>
            <person name="Nguyen N.H."/>
            <person name="Vilgalys R."/>
            <person name="Ruytinx J."/>
            <person name="Liao H.L."/>
            <person name="Branco S."/>
            <person name="Kuo A."/>
            <person name="LaButti K."/>
            <person name="Lipzen A."/>
            <person name="Andreopoulos W."/>
            <person name="Pangilinan J."/>
            <person name="Riley R."/>
            <person name="Hundley H."/>
            <person name="Na H."/>
            <person name="Barry K."/>
            <person name="Grigoriev I.V."/>
            <person name="Stajich J.E."/>
            <person name="Kennedy P.G."/>
        </authorList>
    </citation>
    <scope>NUCLEOTIDE SEQUENCE</scope>
    <source>
        <strain evidence="1">S12</strain>
    </source>
</reference>
<name>A0A9P7DP47_9AGAM</name>
<dbReference type="AlphaFoldDB" id="A0A9P7DP47"/>
<evidence type="ECO:0000313" key="1">
    <source>
        <dbReference type="EMBL" id="KAG1799461.1"/>
    </source>
</evidence>
<dbReference type="EMBL" id="JABBWE010000011">
    <property type="protein sequence ID" value="KAG1799461.1"/>
    <property type="molecule type" value="Genomic_DNA"/>
</dbReference>
<dbReference type="RefSeq" id="XP_041163860.1">
    <property type="nucleotide sequence ID" value="XM_041299422.1"/>
</dbReference>
<gene>
    <name evidence="1" type="ORF">HD556DRAFT_129489</name>
</gene>
<keyword evidence="2" id="KW-1185">Reference proteome</keyword>
<protein>
    <submittedName>
        <fullName evidence="1">Uncharacterized protein</fullName>
    </submittedName>
</protein>
<evidence type="ECO:0000313" key="2">
    <source>
        <dbReference type="Proteomes" id="UP000719766"/>
    </source>
</evidence>
<sequence>MILAANSRLLDILLSESKRLKMVVKLMLHLCGWDINFDTPRLRALECDFLVLRLSKFYAPNISRLHLNTNCHYLASALKPHISFHKDLHHLRLRNASVCALCSTITSFPIYFPVVSGARIYSATLKSMTLLLPSSHESHHFRQEFIDMSSLIHLPQIDSRWNTKIVTNSSSVVNIGGHLSRCR</sequence>
<dbReference type="Proteomes" id="UP000719766">
    <property type="component" value="Unassembled WGS sequence"/>
</dbReference>
<accession>A0A9P7DP47</accession>
<organism evidence="1 2">
    <name type="scientific">Suillus plorans</name>
    <dbReference type="NCBI Taxonomy" id="116603"/>
    <lineage>
        <taxon>Eukaryota</taxon>
        <taxon>Fungi</taxon>
        <taxon>Dikarya</taxon>
        <taxon>Basidiomycota</taxon>
        <taxon>Agaricomycotina</taxon>
        <taxon>Agaricomycetes</taxon>
        <taxon>Agaricomycetidae</taxon>
        <taxon>Boletales</taxon>
        <taxon>Suillineae</taxon>
        <taxon>Suillaceae</taxon>
        <taxon>Suillus</taxon>
    </lineage>
</organism>
<proteinExistence type="predicted"/>
<dbReference type="OrthoDB" id="2269034at2759"/>
<dbReference type="GeneID" id="64593186"/>